<comment type="caution">
    <text evidence="5">The sequence shown here is derived from an EMBL/GenBank/DDBJ whole genome shotgun (WGS) entry which is preliminary data.</text>
</comment>
<evidence type="ECO:0000259" key="4">
    <source>
        <dbReference type="PROSITE" id="PS50927"/>
    </source>
</evidence>
<protein>
    <recommendedName>
        <fullName evidence="4">Bulb-type lectin domain-containing protein</fullName>
    </recommendedName>
</protein>
<dbReference type="PROSITE" id="PS50927">
    <property type="entry name" value="BULB_LECTIN"/>
    <property type="match status" value="1"/>
</dbReference>
<dbReference type="Proteomes" id="UP001280121">
    <property type="component" value="Unassembled WGS sequence"/>
</dbReference>
<evidence type="ECO:0000256" key="2">
    <source>
        <dbReference type="ARBA" id="ARBA00023157"/>
    </source>
</evidence>
<proteinExistence type="predicted"/>
<name>A0AAD9XU58_9ROSI</name>
<organism evidence="5 6">
    <name type="scientific">Dipteronia dyeriana</name>
    <dbReference type="NCBI Taxonomy" id="168575"/>
    <lineage>
        <taxon>Eukaryota</taxon>
        <taxon>Viridiplantae</taxon>
        <taxon>Streptophyta</taxon>
        <taxon>Embryophyta</taxon>
        <taxon>Tracheophyta</taxon>
        <taxon>Spermatophyta</taxon>
        <taxon>Magnoliopsida</taxon>
        <taxon>eudicotyledons</taxon>
        <taxon>Gunneridae</taxon>
        <taxon>Pentapetalae</taxon>
        <taxon>rosids</taxon>
        <taxon>malvids</taxon>
        <taxon>Sapindales</taxon>
        <taxon>Sapindaceae</taxon>
        <taxon>Hippocastanoideae</taxon>
        <taxon>Acereae</taxon>
        <taxon>Dipteronia</taxon>
    </lineage>
</organism>
<dbReference type="FunFam" id="2.90.10.10:FF:000004">
    <property type="entry name" value="G-type lectin S-receptor-like serine/threonine-protein kinase"/>
    <property type="match status" value="1"/>
</dbReference>
<dbReference type="EMBL" id="JANJYI010000001">
    <property type="protein sequence ID" value="KAK2665557.1"/>
    <property type="molecule type" value="Genomic_DNA"/>
</dbReference>
<keyword evidence="2" id="KW-1015">Disulfide bond</keyword>
<dbReference type="AlphaFoldDB" id="A0AAD9XU58"/>
<dbReference type="PANTHER" id="PTHR32444">
    <property type="entry name" value="BULB-TYPE LECTIN DOMAIN-CONTAINING PROTEIN"/>
    <property type="match status" value="1"/>
</dbReference>
<dbReference type="InterPro" id="IPR036426">
    <property type="entry name" value="Bulb-type_lectin_dom_sf"/>
</dbReference>
<sequence length="211" mass="23429">MESNALELSSLFGVNITNTLNSKFPHSTDAIACMRDSIMEFFRFLILYCFLFSSTRIATNTQDTITLGQSIRDGETVVSADQRYELGFFNPGTSRSQYLGIWYKNISSVTPVWVANRDASISDPSGILLINSRGILILLNSTNNIVWSSNTSRTPQNPVAVLLESGNLVVKNGNDNNPDKFLWQSFDHPGDTLLPGMMLGVNLAIRDRNKI</sequence>
<evidence type="ECO:0000313" key="5">
    <source>
        <dbReference type="EMBL" id="KAK2665557.1"/>
    </source>
</evidence>
<evidence type="ECO:0000313" key="6">
    <source>
        <dbReference type="Proteomes" id="UP001280121"/>
    </source>
</evidence>
<gene>
    <name evidence="5" type="ORF">Ddye_004131</name>
</gene>
<keyword evidence="3" id="KW-0325">Glycoprotein</keyword>
<dbReference type="SMART" id="SM00108">
    <property type="entry name" value="B_lectin"/>
    <property type="match status" value="1"/>
</dbReference>
<dbReference type="Pfam" id="PF01453">
    <property type="entry name" value="B_lectin"/>
    <property type="match status" value="1"/>
</dbReference>
<dbReference type="CDD" id="cd00028">
    <property type="entry name" value="B_lectin"/>
    <property type="match status" value="1"/>
</dbReference>
<dbReference type="Gene3D" id="2.90.10.10">
    <property type="entry name" value="Bulb-type lectin domain"/>
    <property type="match status" value="1"/>
</dbReference>
<evidence type="ECO:0000256" key="1">
    <source>
        <dbReference type="ARBA" id="ARBA00022729"/>
    </source>
</evidence>
<keyword evidence="6" id="KW-1185">Reference proteome</keyword>
<feature type="domain" description="Bulb-type lectin" evidence="4">
    <location>
        <begin position="62"/>
        <end position="183"/>
    </location>
</feature>
<reference evidence="5" key="1">
    <citation type="journal article" date="2023" name="Plant J.">
        <title>Genome sequences and population genomics provide insights into the demographic history, inbreeding, and mutation load of two 'living fossil' tree species of Dipteronia.</title>
        <authorList>
            <person name="Feng Y."/>
            <person name="Comes H.P."/>
            <person name="Chen J."/>
            <person name="Zhu S."/>
            <person name="Lu R."/>
            <person name="Zhang X."/>
            <person name="Li P."/>
            <person name="Qiu J."/>
            <person name="Olsen K.M."/>
            <person name="Qiu Y."/>
        </authorList>
    </citation>
    <scope>NUCLEOTIDE SEQUENCE</scope>
    <source>
        <strain evidence="5">KIB01</strain>
    </source>
</reference>
<keyword evidence="1" id="KW-0732">Signal</keyword>
<accession>A0AAD9XU58</accession>
<dbReference type="PANTHER" id="PTHR32444:SF183">
    <property type="entry name" value="APPLE DOMAIN-CONTAINING PROTEIN"/>
    <property type="match status" value="1"/>
</dbReference>
<dbReference type="SUPFAM" id="SSF51110">
    <property type="entry name" value="alpha-D-mannose-specific plant lectins"/>
    <property type="match status" value="1"/>
</dbReference>
<dbReference type="InterPro" id="IPR001480">
    <property type="entry name" value="Bulb-type_lectin_dom"/>
</dbReference>
<evidence type="ECO:0000256" key="3">
    <source>
        <dbReference type="ARBA" id="ARBA00023180"/>
    </source>
</evidence>